<dbReference type="AlphaFoldDB" id="X0VTN6"/>
<keyword evidence="3 6" id="KW-0812">Transmembrane</keyword>
<organism evidence="7">
    <name type="scientific">marine sediment metagenome</name>
    <dbReference type="NCBI Taxonomy" id="412755"/>
    <lineage>
        <taxon>unclassified sequences</taxon>
        <taxon>metagenomes</taxon>
        <taxon>ecological metagenomes</taxon>
    </lineage>
</organism>
<keyword evidence="5 6" id="KW-0472">Membrane</keyword>
<keyword evidence="4 6" id="KW-1133">Transmembrane helix</keyword>
<dbReference type="GO" id="GO:0016020">
    <property type="term" value="C:membrane"/>
    <property type="evidence" value="ECO:0007669"/>
    <property type="project" value="UniProtKB-SubCell"/>
</dbReference>
<feature type="transmembrane region" description="Helical" evidence="6">
    <location>
        <begin position="35"/>
        <end position="52"/>
    </location>
</feature>
<reference evidence="7" key="1">
    <citation type="journal article" date="2014" name="Front. Microbiol.">
        <title>High frequency of phylogenetically diverse reductive dehalogenase-homologous genes in deep subseafloor sedimentary metagenomes.</title>
        <authorList>
            <person name="Kawai M."/>
            <person name="Futagami T."/>
            <person name="Toyoda A."/>
            <person name="Takaki Y."/>
            <person name="Nishi S."/>
            <person name="Hori S."/>
            <person name="Arai W."/>
            <person name="Tsubouchi T."/>
            <person name="Morono Y."/>
            <person name="Uchiyama I."/>
            <person name="Ito T."/>
            <person name="Fujiyama A."/>
            <person name="Inagaki F."/>
            <person name="Takami H."/>
        </authorList>
    </citation>
    <scope>NUCLEOTIDE SEQUENCE</scope>
    <source>
        <strain evidence="7">Expedition CK06-06</strain>
    </source>
</reference>
<accession>X0VTN6</accession>
<feature type="transmembrane region" description="Helical" evidence="6">
    <location>
        <begin position="7"/>
        <end position="29"/>
    </location>
</feature>
<dbReference type="Pfam" id="PF04930">
    <property type="entry name" value="FUN14"/>
    <property type="match status" value="1"/>
</dbReference>
<protein>
    <recommendedName>
        <fullName evidence="8">FUN14 family protein</fullName>
    </recommendedName>
</protein>
<name>X0VTN6_9ZZZZ</name>
<comment type="caution">
    <text evidence="7">The sequence shown here is derived from an EMBL/GenBank/DDBJ whole genome shotgun (WGS) entry which is preliminary data.</text>
</comment>
<dbReference type="EMBL" id="BARS01024098">
    <property type="protein sequence ID" value="GAG03906.1"/>
    <property type="molecule type" value="Genomic_DNA"/>
</dbReference>
<dbReference type="InterPro" id="IPR007014">
    <property type="entry name" value="FUN14"/>
</dbReference>
<evidence type="ECO:0000256" key="4">
    <source>
        <dbReference type="ARBA" id="ARBA00022989"/>
    </source>
</evidence>
<evidence type="ECO:0000256" key="2">
    <source>
        <dbReference type="ARBA" id="ARBA00009160"/>
    </source>
</evidence>
<comment type="subcellular location">
    <subcellularLocation>
        <location evidence="1">Membrane</location>
    </subcellularLocation>
</comment>
<evidence type="ECO:0000256" key="5">
    <source>
        <dbReference type="ARBA" id="ARBA00023136"/>
    </source>
</evidence>
<comment type="similarity">
    <text evidence="2">Belongs to the FUN14 family.</text>
</comment>
<evidence type="ECO:0000313" key="7">
    <source>
        <dbReference type="EMBL" id="GAG03906.1"/>
    </source>
</evidence>
<gene>
    <name evidence="7" type="ORF">S01H1_38290</name>
</gene>
<feature type="non-terminal residue" evidence="7">
    <location>
        <position position="54"/>
    </location>
</feature>
<evidence type="ECO:0000256" key="1">
    <source>
        <dbReference type="ARBA" id="ARBA00004370"/>
    </source>
</evidence>
<proteinExistence type="inferred from homology"/>
<sequence length="54" mass="5596">MLELSNILTPLAGEIGVGGIGGFLAGWALKKAAKMVAVIIGMAFLGLQYLAYKD</sequence>
<evidence type="ECO:0000256" key="3">
    <source>
        <dbReference type="ARBA" id="ARBA00022692"/>
    </source>
</evidence>
<evidence type="ECO:0008006" key="8">
    <source>
        <dbReference type="Google" id="ProtNLM"/>
    </source>
</evidence>
<evidence type="ECO:0000256" key="6">
    <source>
        <dbReference type="SAM" id="Phobius"/>
    </source>
</evidence>